<reference evidence="1" key="2">
    <citation type="submission" date="2025-08" db="UniProtKB">
        <authorList>
            <consortium name="Ensembl"/>
        </authorList>
    </citation>
    <scope>IDENTIFICATION</scope>
</reference>
<dbReference type="PANTHER" id="PTHR46254">
    <property type="entry name" value="PROTEIN GVQW1-RELATED"/>
    <property type="match status" value="1"/>
</dbReference>
<dbReference type="Proteomes" id="UP000008225">
    <property type="component" value="Chromosome 8"/>
</dbReference>
<reference evidence="1 2" key="1">
    <citation type="submission" date="2009-03" db="EMBL/GenBank/DDBJ databases">
        <authorList>
            <person name="Warren W."/>
            <person name="Ye L."/>
            <person name="Minx P."/>
            <person name="Worley K."/>
            <person name="Gibbs R."/>
            <person name="Wilson R.K."/>
        </authorList>
    </citation>
    <scope>NUCLEOTIDE SEQUENCE [LARGE SCALE GENOMIC DNA]</scope>
</reference>
<keyword evidence="2" id="KW-1185">Reference proteome</keyword>
<proteinExistence type="predicted"/>
<accession>A0A8I3WPW1</accession>
<sequence>MQNAVCGDQEVDASQRGTKDVSCAAQKAEGGGTQTDVTRGTLTNLEIVILSNLTQEQKVKHHMFSLTVCKHAAWTAKEASVRLAWKRMANTSEMESHSVTQAGVQWHDLGSLQPPPPGFKRFSCLNLPSSWDYRYVPPRPANFLYF</sequence>
<dbReference type="AlphaFoldDB" id="A0A8I3WPW1"/>
<organism evidence="1 2">
    <name type="scientific">Callithrix jacchus</name>
    <name type="common">White-tufted-ear marmoset</name>
    <name type="synonym">Simia Jacchus</name>
    <dbReference type="NCBI Taxonomy" id="9483"/>
    <lineage>
        <taxon>Eukaryota</taxon>
        <taxon>Metazoa</taxon>
        <taxon>Chordata</taxon>
        <taxon>Craniata</taxon>
        <taxon>Vertebrata</taxon>
        <taxon>Euteleostomi</taxon>
        <taxon>Mammalia</taxon>
        <taxon>Eutheria</taxon>
        <taxon>Euarchontoglires</taxon>
        <taxon>Primates</taxon>
        <taxon>Haplorrhini</taxon>
        <taxon>Platyrrhini</taxon>
        <taxon>Cebidae</taxon>
        <taxon>Callitrichinae</taxon>
        <taxon>Callithrix</taxon>
        <taxon>Callithrix</taxon>
    </lineage>
</organism>
<name>A0A8I3WPW1_CALJA</name>
<reference evidence="1" key="3">
    <citation type="submission" date="2025-09" db="UniProtKB">
        <authorList>
            <consortium name="Ensembl"/>
        </authorList>
    </citation>
    <scope>IDENTIFICATION</scope>
</reference>
<protein>
    <submittedName>
        <fullName evidence="1">Uncharacterized protein</fullName>
    </submittedName>
</protein>
<evidence type="ECO:0000313" key="2">
    <source>
        <dbReference type="Proteomes" id="UP000008225"/>
    </source>
</evidence>
<dbReference type="GeneTree" id="ENSGT00940000161627"/>
<dbReference type="Ensembl" id="ENSCJAT00000144108.1">
    <property type="protein sequence ID" value="ENSCJAP00000094177.1"/>
    <property type="gene ID" value="ENSCJAG00000072454.1"/>
</dbReference>
<evidence type="ECO:0000313" key="1">
    <source>
        <dbReference type="Ensembl" id="ENSCJAP00000094177.1"/>
    </source>
</evidence>